<dbReference type="InterPro" id="IPR035892">
    <property type="entry name" value="C2_domain_sf"/>
</dbReference>
<accession>A0A6J1VZE7</accession>
<evidence type="ECO:0000256" key="3">
    <source>
        <dbReference type="SAM" id="MobiDB-lite"/>
    </source>
</evidence>
<dbReference type="SMART" id="SM00239">
    <property type="entry name" value="C2"/>
    <property type="match status" value="2"/>
</dbReference>
<dbReference type="Proteomes" id="UP000504612">
    <property type="component" value="Unplaced"/>
</dbReference>
<dbReference type="Pfam" id="PF00168">
    <property type="entry name" value="C2"/>
    <property type="match status" value="2"/>
</dbReference>
<dbReference type="RefSeq" id="XP_026548492.1">
    <property type="nucleotide sequence ID" value="XM_026692707.1"/>
</dbReference>
<dbReference type="GeneID" id="113430248"/>
<feature type="domain" description="C2" evidence="4">
    <location>
        <begin position="260"/>
        <end position="348"/>
    </location>
</feature>
<dbReference type="KEGG" id="nss:113430248"/>
<evidence type="ECO:0000256" key="1">
    <source>
        <dbReference type="ARBA" id="ARBA00006996"/>
    </source>
</evidence>
<dbReference type="GO" id="GO:0000149">
    <property type="term" value="F:SNARE binding"/>
    <property type="evidence" value="ECO:0007669"/>
    <property type="project" value="TreeGrafter"/>
</dbReference>
<gene>
    <name evidence="6" type="primary">SYT17</name>
</gene>
<dbReference type="GO" id="GO:0001786">
    <property type="term" value="F:phosphatidylserine binding"/>
    <property type="evidence" value="ECO:0007669"/>
    <property type="project" value="TreeGrafter"/>
</dbReference>
<feature type="compositionally biased region" description="Polar residues" evidence="3">
    <location>
        <begin position="11"/>
        <end position="27"/>
    </location>
</feature>
<dbReference type="PROSITE" id="PS50004">
    <property type="entry name" value="C2"/>
    <property type="match status" value="2"/>
</dbReference>
<evidence type="ECO:0000313" key="5">
    <source>
        <dbReference type="Proteomes" id="UP000504612"/>
    </source>
</evidence>
<dbReference type="InterPro" id="IPR000008">
    <property type="entry name" value="C2_dom"/>
</dbReference>
<comment type="similarity">
    <text evidence="1">Belongs to the synaptotagmin family.</text>
</comment>
<dbReference type="PANTHER" id="PTHR10024">
    <property type="entry name" value="SYNAPTOTAGMIN"/>
    <property type="match status" value="1"/>
</dbReference>
<dbReference type="GO" id="GO:0005886">
    <property type="term" value="C:plasma membrane"/>
    <property type="evidence" value="ECO:0007669"/>
    <property type="project" value="TreeGrafter"/>
</dbReference>
<organism evidence="5 6">
    <name type="scientific">Notechis scutatus</name>
    <name type="common">mainland tiger snake</name>
    <dbReference type="NCBI Taxonomy" id="8663"/>
    <lineage>
        <taxon>Eukaryota</taxon>
        <taxon>Metazoa</taxon>
        <taxon>Chordata</taxon>
        <taxon>Craniata</taxon>
        <taxon>Vertebrata</taxon>
        <taxon>Euteleostomi</taxon>
        <taxon>Lepidosauria</taxon>
        <taxon>Squamata</taxon>
        <taxon>Bifurcata</taxon>
        <taxon>Unidentata</taxon>
        <taxon>Episquamata</taxon>
        <taxon>Toxicofera</taxon>
        <taxon>Serpentes</taxon>
        <taxon>Colubroidea</taxon>
        <taxon>Elapidae</taxon>
        <taxon>Hydrophiinae</taxon>
        <taxon>Notechis</taxon>
    </lineage>
</organism>
<dbReference type="InterPro" id="IPR047897">
    <property type="entry name" value="Synaptotagmin-15/17_C2A"/>
</dbReference>
<evidence type="ECO:0000259" key="4">
    <source>
        <dbReference type="PROSITE" id="PS50004"/>
    </source>
</evidence>
<feature type="compositionally biased region" description="Basic and acidic residues" evidence="3">
    <location>
        <begin position="1"/>
        <end position="10"/>
    </location>
</feature>
<keyword evidence="5" id="KW-1185">Reference proteome</keyword>
<proteinExistence type="inferred from homology"/>
<feature type="non-terminal residue" evidence="6">
    <location>
        <position position="1"/>
    </location>
</feature>
<name>A0A6J1VZE7_9SAUR</name>
<dbReference type="AlphaFoldDB" id="A0A6J1VZE7"/>
<dbReference type="GO" id="GO:0070382">
    <property type="term" value="C:exocytic vesicle"/>
    <property type="evidence" value="ECO:0007669"/>
    <property type="project" value="TreeGrafter"/>
</dbReference>
<sequence length="348" mass="39672">LSNRSEDKNGNSDNPTSEPSPTPQNISLDRRRSSTDTSHSAYSLTRRISSLELRRPSSPLVDLKPIEFGMLGSKKEIVQPGVLKKTYTPDDYFRKFEPRLYSLDSNSDDVESLTDEEIVAKYQLGMLHFSTQYDLLHNYLIVRVIEAKDLPLPISYDGARQDMAHSNPYVKICLLPDQKNSKQTGVKRKTQKPIFEERYMFDIPFLEAQRRTLLLTVVDFDKFSRHCVIGKVSMSLSEVDLVRGGHWWKALVPSSQNEVELGELLLSLNYLPSAGRLNVDIIRAKQLLQTDMSQGSDPFVKIQLVHGLKLTKTKKTSCMRATIDPFYNESFSFKVAQEELENTSLVFT</sequence>
<dbReference type="PANTHER" id="PTHR10024:SF348">
    <property type="entry name" value="SYNAPTOTAGMIN-17"/>
    <property type="match status" value="1"/>
</dbReference>
<dbReference type="GO" id="GO:0030276">
    <property type="term" value="F:clathrin binding"/>
    <property type="evidence" value="ECO:0007669"/>
    <property type="project" value="TreeGrafter"/>
</dbReference>
<feature type="region of interest" description="Disordered" evidence="3">
    <location>
        <begin position="1"/>
        <end position="41"/>
    </location>
</feature>
<dbReference type="FunFam" id="2.60.40.150:FF:000053">
    <property type="entry name" value="synaptotagmin-17 isoform X1"/>
    <property type="match status" value="1"/>
</dbReference>
<dbReference type="GO" id="GO:0017156">
    <property type="term" value="P:calcium-ion regulated exocytosis"/>
    <property type="evidence" value="ECO:0007669"/>
    <property type="project" value="TreeGrafter"/>
</dbReference>
<evidence type="ECO:0000313" key="6">
    <source>
        <dbReference type="RefSeq" id="XP_026548492.1"/>
    </source>
</evidence>
<evidence type="ECO:0000256" key="2">
    <source>
        <dbReference type="ARBA" id="ARBA00022737"/>
    </source>
</evidence>
<dbReference type="SUPFAM" id="SSF49562">
    <property type="entry name" value="C2 domain (Calcium/lipid-binding domain, CaLB)"/>
    <property type="match status" value="2"/>
</dbReference>
<dbReference type="Gene3D" id="2.60.40.150">
    <property type="entry name" value="C2 domain"/>
    <property type="match status" value="2"/>
</dbReference>
<dbReference type="GO" id="GO:0005509">
    <property type="term" value="F:calcium ion binding"/>
    <property type="evidence" value="ECO:0007669"/>
    <property type="project" value="TreeGrafter"/>
</dbReference>
<feature type="non-terminal residue" evidence="6">
    <location>
        <position position="348"/>
    </location>
</feature>
<reference evidence="6" key="1">
    <citation type="submission" date="2025-08" db="UniProtKB">
        <authorList>
            <consortium name="RefSeq"/>
        </authorList>
    </citation>
    <scope>IDENTIFICATION</scope>
</reference>
<dbReference type="CTD" id="51760"/>
<keyword evidence="2" id="KW-0677">Repeat</keyword>
<dbReference type="CDD" id="cd08390">
    <property type="entry name" value="C2A_Synaptotagmin-15-17"/>
    <property type="match status" value="1"/>
</dbReference>
<protein>
    <submittedName>
        <fullName evidence="6">Synaptotagmin-17</fullName>
    </submittedName>
</protein>
<dbReference type="GO" id="GO:0005544">
    <property type="term" value="F:calcium-dependent phospholipid binding"/>
    <property type="evidence" value="ECO:0007669"/>
    <property type="project" value="TreeGrafter"/>
</dbReference>
<feature type="domain" description="C2" evidence="4">
    <location>
        <begin position="123"/>
        <end position="249"/>
    </location>
</feature>